<evidence type="ECO:0000313" key="12">
    <source>
        <dbReference type="Proteomes" id="UP001324115"/>
    </source>
</evidence>
<keyword evidence="7 8" id="KW-0472">Membrane</keyword>
<comment type="subunit">
    <text evidence="3 8">Homodimer and heterodimers.</text>
</comment>
<feature type="transmembrane region" description="Helical" evidence="8">
    <location>
        <begin position="190"/>
        <end position="208"/>
    </location>
</feature>
<evidence type="ECO:0000256" key="5">
    <source>
        <dbReference type="ARBA" id="ARBA00022692"/>
    </source>
</evidence>
<dbReference type="InterPro" id="IPR006702">
    <property type="entry name" value="CASP_dom"/>
</dbReference>
<name>A0AAN7EER3_QUERU</name>
<feature type="compositionally biased region" description="Polar residues" evidence="9">
    <location>
        <begin position="96"/>
        <end position="131"/>
    </location>
</feature>
<feature type="transmembrane region" description="Helical" evidence="8">
    <location>
        <begin position="228"/>
        <end position="245"/>
    </location>
</feature>
<evidence type="ECO:0000256" key="3">
    <source>
        <dbReference type="ARBA" id="ARBA00011489"/>
    </source>
</evidence>
<evidence type="ECO:0000256" key="4">
    <source>
        <dbReference type="ARBA" id="ARBA00022475"/>
    </source>
</evidence>
<feature type="transmembrane region" description="Helical" evidence="8">
    <location>
        <begin position="266"/>
        <end position="287"/>
    </location>
</feature>
<sequence>METQTQNQEQSQETLPQQQQQQNLKNKANMKKSSSKNSDSSAHYNDSPHSPLRFHSPLRSELGDPPETPPYHSPEASPEKPPLDYSKAVVAVDKYTQFSPQQSTPEKPNLTKSNNNSNAATQTEKSPSSLVVFNRAMKEEPPMSVTKVGPSGGGGGGGVGHGVEDGRRSAHPSMVRRTTKRDIMVEKAALGFRFSEIVLCLISFSVMAADKTQGWSGDSFDRYTEYRYCLSVNVIAFVYSGFQAFDLASNMMSGKHVIRHNLRRHFTFFMDQVLAYLLISASSSAASRVDDWQSNWGKDEFTIMASASVGMAFLAFVAFAFSSLISGYCLFAHDST</sequence>
<keyword evidence="6 8" id="KW-1133">Transmembrane helix</keyword>
<comment type="subcellular location">
    <subcellularLocation>
        <location evidence="1 8">Cell membrane</location>
        <topology evidence="1 8">Multi-pass membrane protein</topology>
    </subcellularLocation>
</comment>
<gene>
    <name evidence="11" type="ORF">RGQ29_004129</name>
</gene>
<reference evidence="11 12" key="1">
    <citation type="journal article" date="2023" name="G3 (Bethesda)">
        <title>A haplotype-resolved chromosome-scale genome for Quercus rubra L. provides insights into the genetics of adaptive traits for red oak species.</title>
        <authorList>
            <person name="Kapoor B."/>
            <person name="Jenkins J."/>
            <person name="Schmutz J."/>
            <person name="Zhebentyayeva T."/>
            <person name="Kuelheim C."/>
            <person name="Coggeshall M."/>
            <person name="Heim C."/>
            <person name="Lasky J.R."/>
            <person name="Leites L."/>
            <person name="Islam-Faridi N."/>
            <person name="Romero-Severson J."/>
            <person name="DeLeo V.L."/>
            <person name="Lucas S.M."/>
            <person name="Lazic D."/>
            <person name="Gailing O."/>
            <person name="Carlson J."/>
            <person name="Staton M."/>
        </authorList>
    </citation>
    <scope>NUCLEOTIDE SEQUENCE [LARGE SCALE GENOMIC DNA]</scope>
    <source>
        <strain evidence="11">Pseudo-F2</strain>
    </source>
</reference>
<keyword evidence="12" id="KW-1185">Reference proteome</keyword>
<accession>A0AAN7EER3</accession>
<evidence type="ECO:0000256" key="2">
    <source>
        <dbReference type="ARBA" id="ARBA00007651"/>
    </source>
</evidence>
<dbReference type="AlphaFoldDB" id="A0AAN7EER3"/>
<evidence type="ECO:0000256" key="1">
    <source>
        <dbReference type="ARBA" id="ARBA00004651"/>
    </source>
</evidence>
<dbReference type="PANTHER" id="PTHR33573:SF50">
    <property type="entry name" value="CASP-LIKE PROTEIN 4A3"/>
    <property type="match status" value="1"/>
</dbReference>
<keyword evidence="4 8" id="KW-1003">Cell membrane</keyword>
<feature type="transmembrane region" description="Helical" evidence="8">
    <location>
        <begin position="307"/>
        <end position="331"/>
    </location>
</feature>
<feature type="domain" description="Casparian strip membrane protein" evidence="10">
    <location>
        <begin position="185"/>
        <end position="318"/>
    </location>
</feature>
<evidence type="ECO:0000256" key="8">
    <source>
        <dbReference type="RuleBase" id="RU361233"/>
    </source>
</evidence>
<evidence type="ECO:0000313" key="11">
    <source>
        <dbReference type="EMBL" id="KAK4568587.1"/>
    </source>
</evidence>
<evidence type="ECO:0000259" key="10">
    <source>
        <dbReference type="Pfam" id="PF04535"/>
    </source>
</evidence>
<feature type="compositionally biased region" description="Low complexity" evidence="9">
    <location>
        <begin position="1"/>
        <end position="27"/>
    </location>
</feature>
<comment type="similarity">
    <text evidence="2 8">Belongs to the Casparian strip membrane proteins (CASP) family.</text>
</comment>
<dbReference type="GO" id="GO:0005886">
    <property type="term" value="C:plasma membrane"/>
    <property type="evidence" value="ECO:0007669"/>
    <property type="project" value="UniProtKB-SubCell"/>
</dbReference>
<dbReference type="EMBL" id="JAXUIC010000010">
    <property type="protein sequence ID" value="KAK4568587.1"/>
    <property type="molecule type" value="Genomic_DNA"/>
</dbReference>
<dbReference type="PANTHER" id="PTHR33573">
    <property type="entry name" value="CASP-LIKE PROTEIN 4A4"/>
    <property type="match status" value="1"/>
</dbReference>
<feature type="compositionally biased region" description="Gly residues" evidence="9">
    <location>
        <begin position="150"/>
        <end position="161"/>
    </location>
</feature>
<dbReference type="Proteomes" id="UP001324115">
    <property type="component" value="Unassembled WGS sequence"/>
</dbReference>
<evidence type="ECO:0000256" key="6">
    <source>
        <dbReference type="ARBA" id="ARBA00022989"/>
    </source>
</evidence>
<organism evidence="11 12">
    <name type="scientific">Quercus rubra</name>
    <name type="common">Northern red oak</name>
    <name type="synonym">Quercus borealis</name>
    <dbReference type="NCBI Taxonomy" id="3512"/>
    <lineage>
        <taxon>Eukaryota</taxon>
        <taxon>Viridiplantae</taxon>
        <taxon>Streptophyta</taxon>
        <taxon>Embryophyta</taxon>
        <taxon>Tracheophyta</taxon>
        <taxon>Spermatophyta</taxon>
        <taxon>Magnoliopsida</taxon>
        <taxon>eudicotyledons</taxon>
        <taxon>Gunneridae</taxon>
        <taxon>Pentapetalae</taxon>
        <taxon>rosids</taxon>
        <taxon>fabids</taxon>
        <taxon>Fagales</taxon>
        <taxon>Fagaceae</taxon>
        <taxon>Quercus</taxon>
    </lineage>
</organism>
<dbReference type="Pfam" id="PF04535">
    <property type="entry name" value="CASP_dom"/>
    <property type="match status" value="1"/>
</dbReference>
<feature type="region of interest" description="Disordered" evidence="9">
    <location>
        <begin position="1"/>
        <end position="177"/>
    </location>
</feature>
<comment type="caution">
    <text evidence="11">The sequence shown here is derived from an EMBL/GenBank/DDBJ whole genome shotgun (WGS) entry which is preliminary data.</text>
</comment>
<keyword evidence="5 8" id="KW-0812">Transmembrane</keyword>
<protein>
    <recommendedName>
        <fullName evidence="8">CASP-like protein</fullName>
    </recommendedName>
</protein>
<evidence type="ECO:0000256" key="7">
    <source>
        <dbReference type="ARBA" id="ARBA00023136"/>
    </source>
</evidence>
<proteinExistence type="inferred from homology"/>
<evidence type="ECO:0000256" key="9">
    <source>
        <dbReference type="SAM" id="MobiDB-lite"/>
    </source>
</evidence>